<evidence type="ECO:0000256" key="1">
    <source>
        <dbReference type="ARBA" id="ARBA00022723"/>
    </source>
</evidence>
<dbReference type="PROSITE" id="PS51787">
    <property type="entry name" value="LON_N"/>
    <property type="match status" value="1"/>
</dbReference>
<reference evidence="7 8" key="1">
    <citation type="submission" date="2024-01" db="EMBL/GenBank/DDBJ databases">
        <title>Genome assemblies of Stephania.</title>
        <authorList>
            <person name="Yang L."/>
        </authorList>
    </citation>
    <scope>NUCLEOTIDE SEQUENCE [LARGE SCALE GENOMIC DNA]</scope>
    <source>
        <strain evidence="7">YNDBR</strain>
        <tissue evidence="7">Leaf</tissue>
    </source>
</reference>
<proteinExistence type="predicted"/>
<dbReference type="Gene3D" id="2.30.130.40">
    <property type="entry name" value="LON domain-like"/>
    <property type="match status" value="1"/>
</dbReference>
<evidence type="ECO:0008006" key="9">
    <source>
        <dbReference type="Google" id="ProtNLM"/>
    </source>
</evidence>
<gene>
    <name evidence="7" type="ORF">Syun_023476</name>
</gene>
<dbReference type="InterPro" id="IPR011990">
    <property type="entry name" value="TPR-like_helical_dom_sf"/>
</dbReference>
<dbReference type="PANTHER" id="PTHR23327:SF42">
    <property type="entry name" value="LON PEPTIDASE N-TERMINAL DOMAIN AND RING FINGER PROTEIN C14F5.10C"/>
    <property type="match status" value="1"/>
</dbReference>
<keyword evidence="1" id="KW-0479">Metal-binding</keyword>
<keyword evidence="3" id="KW-0862">Zinc</keyword>
<dbReference type="PROSITE" id="PS00518">
    <property type="entry name" value="ZF_RING_1"/>
    <property type="match status" value="1"/>
</dbReference>
<accession>A0AAP0FC08</accession>
<dbReference type="PANTHER" id="PTHR23327">
    <property type="entry name" value="RING FINGER PROTEIN 127"/>
    <property type="match status" value="1"/>
</dbReference>
<keyword evidence="2 4" id="KW-0863">Zinc-finger</keyword>
<dbReference type="PROSITE" id="PS50089">
    <property type="entry name" value="ZF_RING_2"/>
    <property type="match status" value="1"/>
</dbReference>
<evidence type="ECO:0000256" key="2">
    <source>
        <dbReference type="ARBA" id="ARBA00022771"/>
    </source>
</evidence>
<keyword evidence="8" id="KW-1185">Reference proteome</keyword>
<dbReference type="GO" id="GO:0061630">
    <property type="term" value="F:ubiquitin protein ligase activity"/>
    <property type="evidence" value="ECO:0007669"/>
    <property type="project" value="TreeGrafter"/>
</dbReference>
<dbReference type="Gene3D" id="3.30.40.10">
    <property type="entry name" value="Zinc/RING finger domain, C3HC4 (zinc finger)"/>
    <property type="match status" value="1"/>
</dbReference>
<dbReference type="Pfam" id="PF13923">
    <property type="entry name" value="zf-C3HC4_2"/>
    <property type="match status" value="1"/>
</dbReference>
<feature type="domain" description="Lon N-terminal" evidence="6">
    <location>
        <begin position="276"/>
        <end position="485"/>
    </location>
</feature>
<dbReference type="InterPro" id="IPR001841">
    <property type="entry name" value="Znf_RING"/>
</dbReference>
<dbReference type="EMBL" id="JBBNAF010000010">
    <property type="protein sequence ID" value="KAK9107465.1"/>
    <property type="molecule type" value="Genomic_DNA"/>
</dbReference>
<dbReference type="InterPro" id="IPR013083">
    <property type="entry name" value="Znf_RING/FYVE/PHD"/>
</dbReference>
<dbReference type="Pfam" id="PF02190">
    <property type="entry name" value="LON_substr_bdg"/>
    <property type="match status" value="1"/>
</dbReference>
<feature type="domain" description="RING-type" evidence="5">
    <location>
        <begin position="195"/>
        <end position="233"/>
    </location>
</feature>
<evidence type="ECO:0000313" key="8">
    <source>
        <dbReference type="Proteomes" id="UP001420932"/>
    </source>
</evidence>
<dbReference type="SMART" id="SM00184">
    <property type="entry name" value="RING"/>
    <property type="match status" value="1"/>
</dbReference>
<evidence type="ECO:0000256" key="4">
    <source>
        <dbReference type="PROSITE-ProRule" id="PRU00175"/>
    </source>
</evidence>
<dbReference type="InterPro" id="IPR046336">
    <property type="entry name" value="Lon_prtase_N_sf"/>
</dbReference>
<dbReference type="InterPro" id="IPR017907">
    <property type="entry name" value="Znf_RING_CS"/>
</dbReference>
<dbReference type="Proteomes" id="UP001420932">
    <property type="component" value="Unassembled WGS sequence"/>
</dbReference>
<evidence type="ECO:0000313" key="7">
    <source>
        <dbReference type="EMBL" id="KAK9107465.1"/>
    </source>
</evidence>
<dbReference type="SUPFAM" id="SSF88697">
    <property type="entry name" value="PUA domain-like"/>
    <property type="match status" value="1"/>
</dbReference>
<dbReference type="Gene3D" id="1.20.58.1480">
    <property type="match status" value="1"/>
</dbReference>
<evidence type="ECO:0000259" key="6">
    <source>
        <dbReference type="PROSITE" id="PS51787"/>
    </source>
</evidence>
<sequence>MELGGGGETSNDGFGDVEEFVWDELAAQGMSQERFAEVFGLMQRGNRAFRTRIEEAIALYSKAHNLKPGDPVILGNRSLAFIRNSQFLKNRSASDSEYHPVNGLDPTTHAELAVKDTEKLISVRNNSTKPYYLKANALMLLERYDEARETLLSGLQVDPLCKPLQDLLRTLDTTMANMNEKTKHGKLQHADEFDCTLCLKLLYEPITTPCGHSFCRPCLFQSMDHGNKCPMCRTVLFISPRRYSTSVTLKNILQKNFPEEYAERKSEHEGLTNLGVDLMPLFVMDVVLPFQKMSLNIFEPRYRLMVRRIMEGNHRMGMVGIDSLTGSIADFACEVEITECEPLPDGRFYLEIEGRRRFRIIRSWDQDGYRIAEIEWVSDICPPEGARERGDLQEMARDAAELARSWINKAKEAARAGATLRRDRRSRHAELLQANGMPSPNDPEHFSFWLVSLLNLIPSEKLELLRLLDTRERIQRGLIYLRAGEQGCRVQ</sequence>
<name>A0AAP0FC08_9MAGN</name>
<evidence type="ECO:0000256" key="3">
    <source>
        <dbReference type="ARBA" id="ARBA00022833"/>
    </source>
</evidence>
<dbReference type="GO" id="GO:0005737">
    <property type="term" value="C:cytoplasm"/>
    <property type="evidence" value="ECO:0007669"/>
    <property type="project" value="UniProtKB-ARBA"/>
</dbReference>
<dbReference type="SUPFAM" id="SSF57850">
    <property type="entry name" value="RING/U-box"/>
    <property type="match status" value="1"/>
</dbReference>
<evidence type="ECO:0000259" key="5">
    <source>
        <dbReference type="PROSITE" id="PS50089"/>
    </source>
</evidence>
<dbReference type="SMART" id="SM00464">
    <property type="entry name" value="LON"/>
    <property type="match status" value="1"/>
</dbReference>
<dbReference type="CDD" id="cd16514">
    <property type="entry name" value="RING-HC_LONFs_rpt2"/>
    <property type="match status" value="1"/>
</dbReference>
<dbReference type="InterPro" id="IPR015947">
    <property type="entry name" value="PUA-like_sf"/>
</dbReference>
<dbReference type="InterPro" id="IPR003111">
    <property type="entry name" value="Lon_prtase_N"/>
</dbReference>
<dbReference type="SUPFAM" id="SSF48452">
    <property type="entry name" value="TPR-like"/>
    <property type="match status" value="1"/>
</dbReference>
<dbReference type="AlphaFoldDB" id="A0AAP0FC08"/>
<protein>
    <recommendedName>
        <fullName evidence="9">LON peptidase N-terminal domain and RING finger protein 1</fullName>
    </recommendedName>
</protein>
<dbReference type="GO" id="GO:0008270">
    <property type="term" value="F:zinc ion binding"/>
    <property type="evidence" value="ECO:0007669"/>
    <property type="project" value="UniProtKB-KW"/>
</dbReference>
<organism evidence="7 8">
    <name type="scientific">Stephania yunnanensis</name>
    <dbReference type="NCBI Taxonomy" id="152371"/>
    <lineage>
        <taxon>Eukaryota</taxon>
        <taxon>Viridiplantae</taxon>
        <taxon>Streptophyta</taxon>
        <taxon>Embryophyta</taxon>
        <taxon>Tracheophyta</taxon>
        <taxon>Spermatophyta</taxon>
        <taxon>Magnoliopsida</taxon>
        <taxon>Ranunculales</taxon>
        <taxon>Menispermaceae</taxon>
        <taxon>Menispermoideae</taxon>
        <taxon>Cissampelideae</taxon>
        <taxon>Stephania</taxon>
    </lineage>
</organism>
<dbReference type="Gene3D" id="1.25.40.10">
    <property type="entry name" value="Tetratricopeptide repeat domain"/>
    <property type="match status" value="1"/>
</dbReference>
<comment type="caution">
    <text evidence="7">The sequence shown here is derived from an EMBL/GenBank/DDBJ whole genome shotgun (WGS) entry which is preliminary data.</text>
</comment>